<reference evidence="3" key="1">
    <citation type="submission" date="2003-08" db="EMBL/GenBank/DDBJ databases">
        <authorList>
            <person name="Birren B."/>
            <person name="Nusbaum C."/>
            <person name="Abebe A."/>
            <person name="Abouelleil A."/>
            <person name="Adekoya E."/>
            <person name="Ait-zahra M."/>
            <person name="Allen N."/>
            <person name="Allen T."/>
            <person name="An P."/>
            <person name="Anderson M."/>
            <person name="Anderson S."/>
            <person name="Arachchi H."/>
            <person name="Armbruster J."/>
            <person name="Bachantsang P."/>
            <person name="Baldwin J."/>
            <person name="Barry A."/>
            <person name="Bayul T."/>
            <person name="Blitshsteyn B."/>
            <person name="Bloom T."/>
            <person name="Blye J."/>
            <person name="Boguslavskiy L."/>
            <person name="Borowsky M."/>
            <person name="Boukhgalter B."/>
            <person name="Brunache A."/>
            <person name="Butler J."/>
            <person name="Calixte N."/>
            <person name="Calvo S."/>
            <person name="Camarata J."/>
            <person name="Campo K."/>
            <person name="Chang J."/>
            <person name="Cheshatsang Y."/>
            <person name="Citroen M."/>
            <person name="Collymore A."/>
            <person name="Considine T."/>
            <person name="Cook A."/>
            <person name="Cooke P."/>
            <person name="Corum B."/>
            <person name="Cuomo C."/>
            <person name="David R."/>
            <person name="Dawoe T."/>
            <person name="Degray S."/>
            <person name="Dodge S."/>
            <person name="Dooley K."/>
            <person name="Dorje P."/>
            <person name="Dorjee K."/>
            <person name="Dorris L."/>
            <person name="Duffey N."/>
            <person name="Dupes A."/>
            <person name="Elkins T."/>
            <person name="Engels R."/>
            <person name="Erickson J."/>
            <person name="Farina A."/>
            <person name="Faro S."/>
            <person name="Ferreira P."/>
            <person name="Fischer H."/>
            <person name="Fitzgerald M."/>
            <person name="Foley K."/>
            <person name="Gage D."/>
            <person name="Galagan J."/>
            <person name="Gearin G."/>
            <person name="Gnerre S."/>
            <person name="Gnirke A."/>
            <person name="Goyette A."/>
            <person name="Graham J."/>
            <person name="Grandbois E."/>
            <person name="Gyaltsen K."/>
            <person name="Hafez N."/>
            <person name="Hagopian D."/>
            <person name="Hagos B."/>
            <person name="Hall J."/>
            <person name="Hatcher B."/>
            <person name="Heller A."/>
            <person name="Higgins H."/>
            <person name="Honan T."/>
            <person name="Horn A."/>
            <person name="Houde N."/>
            <person name="Hughes L."/>
            <person name="Hulme W."/>
            <person name="Husby E."/>
            <person name="Iliev I."/>
            <person name="Jaffe D."/>
            <person name="Jones C."/>
            <person name="Kamal M."/>
            <person name="Kamat A."/>
            <person name="Kamvysselis M."/>
            <person name="Karlsson E."/>
            <person name="Kells C."/>
            <person name="Kieu A."/>
            <person name="Kisner P."/>
            <person name="Kodira C."/>
            <person name="Kulbokas E."/>
            <person name="Labutti K."/>
            <person name="Lama D."/>
            <person name="Landers T."/>
            <person name="Leger J."/>
            <person name="Levine S."/>
            <person name="Lewis D."/>
            <person name="Lewis T."/>
            <person name="Lindblad-toh K."/>
            <person name="Liu X."/>
            <person name="Lokyitsang T."/>
            <person name="Lokyitsang Y."/>
            <person name="Lucien O."/>
            <person name="Lui A."/>
            <person name="Ma L.J."/>
            <person name="Mabbitt R."/>
            <person name="Macdonald J."/>
            <person name="Maclean C."/>
            <person name="Major J."/>
            <person name="Manning J."/>
            <person name="Marabella R."/>
            <person name="Maru K."/>
            <person name="Matthews C."/>
            <person name="Mauceli E."/>
            <person name="Mccarthy M."/>
            <person name="Mcdonough S."/>
            <person name="Mcghee T."/>
            <person name="Meldrim J."/>
            <person name="Meneus L."/>
            <person name="Mesirov J."/>
            <person name="Mihalev A."/>
            <person name="Mihova T."/>
            <person name="Mikkelsen T."/>
            <person name="Mlenga V."/>
            <person name="Moru K."/>
            <person name="Mozes J."/>
            <person name="Mulrain L."/>
            <person name="Munson G."/>
            <person name="Naylor J."/>
            <person name="Newes C."/>
            <person name="Nguyen C."/>
            <person name="Nguyen N."/>
            <person name="Nguyen T."/>
            <person name="Nicol R."/>
            <person name="Nielsen C."/>
            <person name="Nizzari M."/>
            <person name="Norbu C."/>
            <person name="Norbu N."/>
            <person name="O'donnell P."/>
            <person name="Okoawo O."/>
            <person name="O'leary S."/>
            <person name="Omotosho B."/>
            <person name="O'neill K."/>
            <person name="Osman S."/>
            <person name="Parker S."/>
            <person name="Perrin D."/>
            <person name="Phunkhang P."/>
            <person name="Piqani B."/>
            <person name="Purcell S."/>
            <person name="Rachupka T."/>
            <person name="Ramasamy U."/>
            <person name="Rameau R."/>
            <person name="Ray V."/>
            <person name="Raymond C."/>
            <person name="Retta R."/>
            <person name="Richardson S."/>
            <person name="Rise C."/>
            <person name="Rodriguez J."/>
            <person name="Rogers J."/>
            <person name="Rogov P."/>
            <person name="Rutman M."/>
            <person name="Schupbach R."/>
            <person name="Seaman C."/>
            <person name="Settipalli S."/>
            <person name="Sharpe T."/>
            <person name="Sheridan J."/>
            <person name="Sherpa N."/>
            <person name="Shi J."/>
            <person name="Smirnov S."/>
            <person name="Smith C."/>
            <person name="Sougnez C."/>
            <person name="Spencer B."/>
            <person name="Stalker J."/>
            <person name="Stange-thomann N."/>
            <person name="Stavropoulos S."/>
            <person name="Stetson K."/>
            <person name="Stone C."/>
            <person name="Stone S."/>
            <person name="Stubbs M."/>
            <person name="Talamas J."/>
            <person name="Tchuinga P."/>
            <person name="Tenzing P."/>
            <person name="Tesfaye S."/>
            <person name="Theodore J."/>
            <person name="Thoulutsang Y."/>
            <person name="Topham K."/>
            <person name="Towey S."/>
            <person name="Tsamla T."/>
            <person name="Tsomo N."/>
            <person name="Vallee D."/>
            <person name="Vassiliev H."/>
            <person name="Venkataraman V."/>
            <person name="Vinson J."/>
            <person name="Vo A."/>
            <person name="Wade C."/>
            <person name="Wang S."/>
            <person name="Wangchuk T."/>
            <person name="Wangdi T."/>
            <person name="Whittaker C."/>
            <person name="Wilkinson J."/>
            <person name="Wu Y."/>
            <person name="Wyman D."/>
            <person name="Yadav S."/>
            <person name="Yang S."/>
            <person name="Yang X."/>
            <person name="Yeager S."/>
            <person name="Yee E."/>
            <person name="Young G."/>
            <person name="Zainoun J."/>
            <person name="Zembeck L."/>
            <person name="Zimmer A."/>
            <person name="Zody M."/>
            <person name="Lander E."/>
        </authorList>
    </citation>
    <scope>NUCLEOTIDE SEQUENCE [LARGE SCALE GENOMIC DNA]</scope>
</reference>
<organism evidence="2 3">
    <name type="scientific">Ciona savignyi</name>
    <name type="common">Pacific transparent sea squirt</name>
    <dbReference type="NCBI Taxonomy" id="51511"/>
    <lineage>
        <taxon>Eukaryota</taxon>
        <taxon>Metazoa</taxon>
        <taxon>Chordata</taxon>
        <taxon>Tunicata</taxon>
        <taxon>Ascidiacea</taxon>
        <taxon>Phlebobranchia</taxon>
        <taxon>Cionidae</taxon>
        <taxon>Ciona</taxon>
    </lineage>
</organism>
<sequence>MKYILVAILFAIVADVSAVQHEVIEKLAQRTMEEISRQTNENMDFVQLVSFNKKRNYNSVYADWATRLSLRMDARRSDGELVDCQADIDVLDTRNTLSIKSYGCQQQQGAFQRRSGESPCSAEESNSIRQEALHLMNNGVDELNAEFGSLGMDAPMTGKYSNPVVQTCTKVDTGDGVEYKLKMQASQNNQNMNCDITMLKGENGKYDLTQNQCQGMS</sequence>
<proteinExistence type="predicted"/>
<keyword evidence="1" id="KW-0732">Signal</keyword>
<feature type="chain" id="PRO_5003578770" evidence="1">
    <location>
        <begin position="19"/>
        <end position="217"/>
    </location>
</feature>
<dbReference type="HOGENOM" id="CLU_1271905_0_0_1"/>
<dbReference type="Proteomes" id="UP000007875">
    <property type="component" value="Unassembled WGS sequence"/>
</dbReference>
<accession>H2Z5X6</accession>
<reference evidence="2" key="2">
    <citation type="submission" date="2025-08" db="UniProtKB">
        <authorList>
            <consortium name="Ensembl"/>
        </authorList>
    </citation>
    <scope>IDENTIFICATION</scope>
</reference>
<reference evidence="2" key="3">
    <citation type="submission" date="2025-09" db="UniProtKB">
        <authorList>
            <consortium name="Ensembl"/>
        </authorList>
    </citation>
    <scope>IDENTIFICATION</scope>
</reference>
<dbReference type="Ensembl" id="ENSCSAVT00000013137.1">
    <property type="protein sequence ID" value="ENSCSAVP00000012988.1"/>
    <property type="gene ID" value="ENSCSAVG00000007630.1"/>
</dbReference>
<protein>
    <submittedName>
        <fullName evidence="2">Uncharacterized protein</fullName>
    </submittedName>
</protein>
<keyword evidence="3" id="KW-1185">Reference proteome</keyword>
<evidence type="ECO:0000313" key="2">
    <source>
        <dbReference type="Ensembl" id="ENSCSAVP00000012988.1"/>
    </source>
</evidence>
<name>H2Z5X6_CIOSA</name>
<dbReference type="OMA" id="NQCQGMS"/>
<evidence type="ECO:0000313" key="3">
    <source>
        <dbReference type="Proteomes" id="UP000007875"/>
    </source>
</evidence>
<feature type="signal peptide" evidence="1">
    <location>
        <begin position="1"/>
        <end position="18"/>
    </location>
</feature>
<evidence type="ECO:0000256" key="1">
    <source>
        <dbReference type="SAM" id="SignalP"/>
    </source>
</evidence>
<dbReference type="InParanoid" id="H2Z5X6"/>
<dbReference type="AlphaFoldDB" id="H2Z5X6"/>